<dbReference type="PANTHER" id="PTHR24567:SF74">
    <property type="entry name" value="HTH-TYPE TRANSCRIPTIONAL REGULATOR ARCR"/>
    <property type="match status" value="1"/>
</dbReference>
<feature type="domain" description="HTH crp-type" evidence="5">
    <location>
        <begin position="154"/>
        <end position="227"/>
    </location>
</feature>
<organism evidence="6 7">
    <name type="scientific">Streptomyces cremeus</name>
    <dbReference type="NCBI Taxonomy" id="66881"/>
    <lineage>
        <taxon>Bacteria</taxon>
        <taxon>Bacillati</taxon>
        <taxon>Actinomycetota</taxon>
        <taxon>Actinomycetes</taxon>
        <taxon>Kitasatosporales</taxon>
        <taxon>Streptomycetaceae</taxon>
        <taxon>Streptomyces</taxon>
    </lineage>
</organism>
<dbReference type="Pfam" id="PF13545">
    <property type="entry name" value="HTH_Crp_2"/>
    <property type="match status" value="1"/>
</dbReference>
<keyword evidence="1" id="KW-0805">Transcription regulation</keyword>
<dbReference type="Pfam" id="PF00027">
    <property type="entry name" value="cNMP_binding"/>
    <property type="match status" value="1"/>
</dbReference>
<dbReference type="InterPro" id="IPR000595">
    <property type="entry name" value="cNMP-bd_dom"/>
</dbReference>
<gene>
    <name evidence="6" type="ORF">ACFFTU_20000</name>
</gene>
<reference evidence="6 7" key="1">
    <citation type="submission" date="2024-09" db="EMBL/GenBank/DDBJ databases">
        <authorList>
            <person name="Sun Q."/>
            <person name="Mori K."/>
        </authorList>
    </citation>
    <scope>NUCLEOTIDE SEQUENCE [LARGE SCALE GENOMIC DNA]</scope>
    <source>
        <strain evidence="6 7">JCM 4362</strain>
    </source>
</reference>
<dbReference type="CDD" id="cd00038">
    <property type="entry name" value="CAP_ED"/>
    <property type="match status" value="1"/>
</dbReference>
<dbReference type="InterPro" id="IPR036390">
    <property type="entry name" value="WH_DNA-bd_sf"/>
</dbReference>
<dbReference type="Proteomes" id="UP001589718">
    <property type="component" value="Unassembled WGS sequence"/>
</dbReference>
<name>A0ABV5PG88_STRCM</name>
<comment type="caution">
    <text evidence="6">The sequence shown here is derived from an EMBL/GenBank/DDBJ whole genome shotgun (WGS) entry which is preliminary data.</text>
</comment>
<dbReference type="RefSeq" id="WP_345228953.1">
    <property type="nucleotide sequence ID" value="NZ_BAAAXE010000015.1"/>
</dbReference>
<dbReference type="SUPFAM" id="SSF51206">
    <property type="entry name" value="cAMP-binding domain-like"/>
    <property type="match status" value="1"/>
</dbReference>
<evidence type="ECO:0000256" key="2">
    <source>
        <dbReference type="ARBA" id="ARBA00023125"/>
    </source>
</evidence>
<evidence type="ECO:0000256" key="1">
    <source>
        <dbReference type="ARBA" id="ARBA00023015"/>
    </source>
</evidence>
<dbReference type="SMART" id="SM00100">
    <property type="entry name" value="cNMP"/>
    <property type="match status" value="1"/>
</dbReference>
<dbReference type="PRINTS" id="PR00034">
    <property type="entry name" value="HTHCRP"/>
</dbReference>
<dbReference type="SUPFAM" id="SSF46785">
    <property type="entry name" value="Winged helix' DNA-binding domain"/>
    <property type="match status" value="1"/>
</dbReference>
<dbReference type="InterPro" id="IPR014710">
    <property type="entry name" value="RmlC-like_jellyroll"/>
</dbReference>
<evidence type="ECO:0000313" key="7">
    <source>
        <dbReference type="Proteomes" id="UP001589718"/>
    </source>
</evidence>
<dbReference type="InterPro" id="IPR018490">
    <property type="entry name" value="cNMP-bd_dom_sf"/>
</dbReference>
<dbReference type="SMART" id="SM00419">
    <property type="entry name" value="HTH_CRP"/>
    <property type="match status" value="1"/>
</dbReference>
<evidence type="ECO:0000259" key="5">
    <source>
        <dbReference type="PROSITE" id="PS51063"/>
    </source>
</evidence>
<dbReference type="PANTHER" id="PTHR24567">
    <property type="entry name" value="CRP FAMILY TRANSCRIPTIONAL REGULATORY PROTEIN"/>
    <property type="match status" value="1"/>
</dbReference>
<keyword evidence="3" id="KW-0804">Transcription</keyword>
<dbReference type="InterPro" id="IPR036388">
    <property type="entry name" value="WH-like_DNA-bd_sf"/>
</dbReference>
<evidence type="ECO:0000313" key="6">
    <source>
        <dbReference type="EMBL" id="MFB9522235.1"/>
    </source>
</evidence>
<feature type="domain" description="Cyclic nucleotide-binding" evidence="4">
    <location>
        <begin position="20"/>
        <end position="123"/>
    </location>
</feature>
<dbReference type="EMBL" id="JBHMCR010000009">
    <property type="protein sequence ID" value="MFB9522235.1"/>
    <property type="molecule type" value="Genomic_DNA"/>
</dbReference>
<dbReference type="Gene3D" id="1.10.10.10">
    <property type="entry name" value="Winged helix-like DNA-binding domain superfamily/Winged helix DNA-binding domain"/>
    <property type="match status" value="1"/>
</dbReference>
<keyword evidence="7" id="KW-1185">Reference proteome</keyword>
<keyword evidence="2" id="KW-0238">DNA-binding</keyword>
<dbReference type="InterPro" id="IPR050397">
    <property type="entry name" value="Env_Response_Regulators"/>
</dbReference>
<accession>A0ABV5PG88</accession>
<protein>
    <submittedName>
        <fullName evidence="6">Crp/Fnr family transcriptional regulator</fullName>
    </submittedName>
</protein>
<dbReference type="PROSITE" id="PS51063">
    <property type="entry name" value="HTH_CRP_2"/>
    <property type="match status" value="1"/>
</dbReference>
<proteinExistence type="predicted"/>
<dbReference type="Gene3D" id="2.60.120.10">
    <property type="entry name" value="Jelly Rolls"/>
    <property type="match status" value="1"/>
</dbReference>
<evidence type="ECO:0000259" key="4">
    <source>
        <dbReference type="PROSITE" id="PS50042"/>
    </source>
</evidence>
<dbReference type="InterPro" id="IPR012318">
    <property type="entry name" value="HTH_CRP"/>
</dbReference>
<dbReference type="PROSITE" id="PS50042">
    <property type="entry name" value="CNMP_BINDING_3"/>
    <property type="match status" value="1"/>
</dbReference>
<evidence type="ECO:0000256" key="3">
    <source>
        <dbReference type="ARBA" id="ARBA00023163"/>
    </source>
</evidence>
<sequence>MARSTEATSGDEGLGDRVPFLARLEPEDRRALLALGRPLRYAPRSTVLRQDEPSTYVLVLLHGWTKVTAAAVNGYEALLALRGPGDIVGEAAALSGRPRTATVTSLEAVTAVAVDQERFTAFLTASSGAALSLLTLTTDRMHKGDQRRLENAALTVRERFAVLLLELARTHGSRTELGIELCVPLSKQELAGAIGASREMVQRLLKELREREVVLTGRRTLVILRPDILRRIGHQG</sequence>